<dbReference type="Pfam" id="PF16983">
    <property type="entry name" value="MFS_MOT1"/>
    <property type="match status" value="1"/>
</dbReference>
<gene>
    <name evidence="1" type="ORF">Adt_15949</name>
</gene>
<dbReference type="PANTHER" id="PTHR31970">
    <property type="match status" value="1"/>
</dbReference>
<protein>
    <submittedName>
        <fullName evidence="1">Molybdate transporter 1</fullName>
    </submittedName>
</protein>
<dbReference type="AlphaFoldDB" id="A0ABD1U3W9"/>
<dbReference type="InterPro" id="IPR031563">
    <property type="entry name" value="MOT1/MOT2"/>
</dbReference>
<name>A0ABD1U3W9_9LAMI</name>
<organism evidence="1 2">
    <name type="scientific">Abeliophyllum distichum</name>
    <dbReference type="NCBI Taxonomy" id="126358"/>
    <lineage>
        <taxon>Eukaryota</taxon>
        <taxon>Viridiplantae</taxon>
        <taxon>Streptophyta</taxon>
        <taxon>Embryophyta</taxon>
        <taxon>Tracheophyta</taxon>
        <taxon>Spermatophyta</taxon>
        <taxon>Magnoliopsida</taxon>
        <taxon>eudicotyledons</taxon>
        <taxon>Gunneridae</taxon>
        <taxon>Pentapetalae</taxon>
        <taxon>asterids</taxon>
        <taxon>lamiids</taxon>
        <taxon>Lamiales</taxon>
        <taxon>Oleaceae</taxon>
        <taxon>Forsythieae</taxon>
        <taxon>Abeliophyllum</taxon>
    </lineage>
</organism>
<evidence type="ECO:0000313" key="1">
    <source>
        <dbReference type="EMBL" id="KAL2519702.1"/>
    </source>
</evidence>
<sequence>MRRPAKHSRLVRNVEALHEFRCDRFNSAKMFDRPPRPSKNLRGPCWAPEAFARCWFGAMSYCHGARGLAGQYKFGGRSGGCVALLGVAKLVLRLVLGRSLVKILDQFSVCVFRSSSVV</sequence>
<accession>A0ABD1U3W9</accession>
<proteinExistence type="predicted"/>
<dbReference type="Proteomes" id="UP001604336">
    <property type="component" value="Unassembled WGS sequence"/>
</dbReference>
<reference evidence="2" key="1">
    <citation type="submission" date="2024-07" db="EMBL/GenBank/DDBJ databases">
        <title>Two chromosome-level genome assemblies of Korean endemic species Abeliophyllum distichum and Forsythia ovata (Oleaceae).</title>
        <authorList>
            <person name="Jang H."/>
        </authorList>
    </citation>
    <scope>NUCLEOTIDE SEQUENCE [LARGE SCALE GENOMIC DNA]</scope>
</reference>
<keyword evidence="2" id="KW-1185">Reference proteome</keyword>
<dbReference type="EMBL" id="JBFOLK010000004">
    <property type="protein sequence ID" value="KAL2519702.1"/>
    <property type="molecule type" value="Genomic_DNA"/>
</dbReference>
<dbReference type="PANTHER" id="PTHR31970:SF0">
    <property type="entry name" value="MOLYBDATE TRANSPORTER 1"/>
    <property type="match status" value="1"/>
</dbReference>
<evidence type="ECO:0000313" key="2">
    <source>
        <dbReference type="Proteomes" id="UP001604336"/>
    </source>
</evidence>
<comment type="caution">
    <text evidence="1">The sequence shown here is derived from an EMBL/GenBank/DDBJ whole genome shotgun (WGS) entry which is preliminary data.</text>
</comment>